<reference evidence="2" key="1">
    <citation type="submission" date="2024-01" db="EMBL/GenBank/DDBJ databases">
        <title>Bank of Algae and Cyanobacteria of the Azores (BACA) strain genomes.</title>
        <authorList>
            <person name="Luz R."/>
            <person name="Cordeiro R."/>
            <person name="Fonseca A."/>
            <person name="Goncalves V."/>
        </authorList>
    </citation>
    <scope>NUCLEOTIDE SEQUENCE</scope>
    <source>
        <strain evidence="2">BACA0141</strain>
    </source>
</reference>
<feature type="compositionally biased region" description="Basic and acidic residues" evidence="1">
    <location>
        <begin position="79"/>
        <end position="88"/>
    </location>
</feature>
<evidence type="ECO:0000256" key="1">
    <source>
        <dbReference type="SAM" id="MobiDB-lite"/>
    </source>
</evidence>
<feature type="region of interest" description="Disordered" evidence="1">
    <location>
        <begin position="71"/>
        <end position="95"/>
    </location>
</feature>
<dbReference type="RefSeq" id="WP_330484480.1">
    <property type="nucleotide sequence ID" value="NZ_JAZBJZ010000062.1"/>
</dbReference>
<accession>A0AAW9Q2G3</accession>
<keyword evidence="3" id="KW-1185">Reference proteome</keyword>
<sequence length="120" mass="13173">MFSLYPLQPMILATSLRRFTQSFVGILAEMFVLQENLWTGCPITETGMGAETAKGTNDGCKLHAVASFGGTSFGSKGYAKSDRDRSERSSYNSPNSLNLNIDKIRAHNTSGRYWLTAIPT</sequence>
<evidence type="ECO:0000313" key="2">
    <source>
        <dbReference type="EMBL" id="MEE3718049.1"/>
    </source>
</evidence>
<protein>
    <submittedName>
        <fullName evidence="2">Uncharacterized protein</fullName>
    </submittedName>
</protein>
<organism evidence="2 3">
    <name type="scientific">Tumidithrix elongata BACA0141</name>
    <dbReference type="NCBI Taxonomy" id="2716417"/>
    <lineage>
        <taxon>Bacteria</taxon>
        <taxon>Bacillati</taxon>
        <taxon>Cyanobacteriota</taxon>
        <taxon>Cyanophyceae</taxon>
        <taxon>Pseudanabaenales</taxon>
        <taxon>Pseudanabaenaceae</taxon>
        <taxon>Tumidithrix</taxon>
        <taxon>Tumidithrix elongata</taxon>
    </lineage>
</organism>
<comment type="caution">
    <text evidence="2">The sequence shown here is derived from an EMBL/GenBank/DDBJ whole genome shotgun (WGS) entry which is preliminary data.</text>
</comment>
<proteinExistence type="predicted"/>
<name>A0AAW9Q2G3_9CYAN</name>
<dbReference type="AlphaFoldDB" id="A0AAW9Q2G3"/>
<gene>
    <name evidence="2" type="ORF">V2H45_15010</name>
</gene>
<dbReference type="EMBL" id="JAZBJZ010000062">
    <property type="protein sequence ID" value="MEE3718049.1"/>
    <property type="molecule type" value="Genomic_DNA"/>
</dbReference>
<evidence type="ECO:0000313" key="3">
    <source>
        <dbReference type="Proteomes" id="UP001333818"/>
    </source>
</evidence>
<dbReference type="Proteomes" id="UP001333818">
    <property type="component" value="Unassembled WGS sequence"/>
</dbReference>